<organism evidence="10 11">
    <name type="scientific">Aquibacillus albus</name>
    <dbReference type="NCBI Taxonomy" id="1168171"/>
    <lineage>
        <taxon>Bacteria</taxon>
        <taxon>Bacillati</taxon>
        <taxon>Bacillota</taxon>
        <taxon>Bacilli</taxon>
        <taxon>Bacillales</taxon>
        <taxon>Bacillaceae</taxon>
        <taxon>Aquibacillus</taxon>
    </lineage>
</organism>
<dbReference type="Gene3D" id="1.20.1720.10">
    <property type="entry name" value="Multidrug resistance protein D"/>
    <property type="match status" value="1"/>
</dbReference>
<feature type="transmembrane region" description="Helical" evidence="8">
    <location>
        <begin position="323"/>
        <end position="347"/>
    </location>
</feature>
<feature type="transmembrane region" description="Helical" evidence="8">
    <location>
        <begin position="181"/>
        <end position="200"/>
    </location>
</feature>
<proteinExistence type="inferred from homology"/>
<comment type="similarity">
    <text evidence="2 8">Belongs to the major facilitator superfamily. Bcr/CmlA family.</text>
</comment>
<gene>
    <name evidence="10" type="ORF">JOC48_003877</name>
</gene>
<sequence>MLVIHQEKRDSMLHNPTGKQRVGLALLLGMLCMLGPFNIDMYLPSFPEIANDLETRASLVQLSLTAFLIGLAIGQMIVGPISDAKGRRKPILLFITLFSLASLLCALAPNITVLVGARFLQGLTASAGIVLSRAVVRDVFSGSELTKFFAFLMVINATAPMIAPIAGGSILLLPFATWHTIFLFLCLFGLAIVLTVAFRLKETLPEEKRIPSSIGNSVRTMGSLLKDRSFIGYAIVVGFVQGGTFAYVAGTPFVYQDIYHVSPQVFSILFGINGLAIISGSFLVGRLSGIIHERILLRTGVIISLSANSLLLIMTIIEGPLAMLVIPIFIHMFTIGIILTSTFTLAMKHQGHRAGSASAVLGMLPLIVGSIIAPLVGIDETTAVPMGAALFTTSFIGSIAFFTLTKEKKSPSEQEKLVVEG</sequence>
<feature type="transmembrane region" description="Helical" evidence="8">
    <location>
        <begin position="59"/>
        <end position="79"/>
    </location>
</feature>
<dbReference type="EMBL" id="JAFBDR010000030">
    <property type="protein sequence ID" value="MBM7573315.1"/>
    <property type="molecule type" value="Genomic_DNA"/>
</dbReference>
<dbReference type="PANTHER" id="PTHR23502:SF132">
    <property type="entry name" value="POLYAMINE TRANSPORTER 2-RELATED"/>
    <property type="match status" value="1"/>
</dbReference>
<feature type="transmembrane region" description="Helical" evidence="8">
    <location>
        <begin position="119"/>
        <end position="136"/>
    </location>
</feature>
<keyword evidence="5 8" id="KW-0812">Transmembrane</keyword>
<dbReference type="Proteomes" id="UP001296943">
    <property type="component" value="Unassembled WGS sequence"/>
</dbReference>
<dbReference type="PANTHER" id="PTHR23502">
    <property type="entry name" value="MAJOR FACILITATOR SUPERFAMILY"/>
    <property type="match status" value="1"/>
</dbReference>
<feature type="transmembrane region" description="Helical" evidence="8">
    <location>
        <begin position="91"/>
        <end position="113"/>
    </location>
</feature>
<comment type="caution">
    <text evidence="10">The sequence shown here is derived from an EMBL/GenBank/DDBJ whole genome shotgun (WGS) entry which is preliminary data.</text>
</comment>
<feature type="transmembrane region" description="Helical" evidence="8">
    <location>
        <begin position="148"/>
        <end position="175"/>
    </location>
</feature>
<evidence type="ECO:0000256" key="5">
    <source>
        <dbReference type="ARBA" id="ARBA00022692"/>
    </source>
</evidence>
<evidence type="ECO:0000256" key="2">
    <source>
        <dbReference type="ARBA" id="ARBA00006236"/>
    </source>
</evidence>
<protein>
    <recommendedName>
        <fullName evidence="8">Bcr/CflA family efflux transporter</fullName>
    </recommendedName>
</protein>
<dbReference type="NCBIfam" id="TIGR00710">
    <property type="entry name" value="efflux_Bcr_CflA"/>
    <property type="match status" value="1"/>
</dbReference>
<dbReference type="InterPro" id="IPR020846">
    <property type="entry name" value="MFS_dom"/>
</dbReference>
<evidence type="ECO:0000256" key="4">
    <source>
        <dbReference type="ARBA" id="ARBA00022475"/>
    </source>
</evidence>
<dbReference type="SUPFAM" id="SSF103473">
    <property type="entry name" value="MFS general substrate transporter"/>
    <property type="match status" value="1"/>
</dbReference>
<name>A0ABS2N5Z7_9BACI</name>
<evidence type="ECO:0000256" key="8">
    <source>
        <dbReference type="RuleBase" id="RU365088"/>
    </source>
</evidence>
<comment type="subcellular location">
    <subcellularLocation>
        <location evidence="1 8">Cell membrane</location>
        <topology evidence="1 8">Multi-pass membrane protein</topology>
    </subcellularLocation>
</comment>
<evidence type="ECO:0000313" key="11">
    <source>
        <dbReference type="Proteomes" id="UP001296943"/>
    </source>
</evidence>
<evidence type="ECO:0000313" key="10">
    <source>
        <dbReference type="EMBL" id="MBM7573315.1"/>
    </source>
</evidence>
<evidence type="ECO:0000256" key="3">
    <source>
        <dbReference type="ARBA" id="ARBA00022448"/>
    </source>
</evidence>
<keyword evidence="7 8" id="KW-0472">Membrane</keyword>
<keyword evidence="6 8" id="KW-1133">Transmembrane helix</keyword>
<feature type="transmembrane region" description="Helical" evidence="8">
    <location>
        <begin position="261"/>
        <end position="283"/>
    </location>
</feature>
<feature type="transmembrane region" description="Helical" evidence="8">
    <location>
        <begin position="230"/>
        <end position="249"/>
    </location>
</feature>
<dbReference type="InterPro" id="IPR004812">
    <property type="entry name" value="Efflux_drug-R_Bcr/CmlA"/>
</dbReference>
<keyword evidence="11" id="KW-1185">Reference proteome</keyword>
<evidence type="ECO:0000259" key="9">
    <source>
        <dbReference type="PROSITE" id="PS50850"/>
    </source>
</evidence>
<dbReference type="PROSITE" id="PS50850">
    <property type="entry name" value="MFS"/>
    <property type="match status" value="1"/>
</dbReference>
<dbReference type="Pfam" id="PF07690">
    <property type="entry name" value="MFS_1"/>
    <property type="match status" value="1"/>
</dbReference>
<accession>A0ABS2N5Z7</accession>
<dbReference type="CDD" id="cd17320">
    <property type="entry name" value="MFS_MdfA_MDR_like"/>
    <property type="match status" value="1"/>
</dbReference>
<dbReference type="InterPro" id="IPR011701">
    <property type="entry name" value="MFS"/>
</dbReference>
<keyword evidence="4 8" id="KW-1003">Cell membrane</keyword>
<feature type="domain" description="Major facilitator superfamily (MFS) profile" evidence="9">
    <location>
        <begin position="24"/>
        <end position="409"/>
    </location>
</feature>
<feature type="transmembrane region" description="Helical" evidence="8">
    <location>
        <begin position="359"/>
        <end position="378"/>
    </location>
</feature>
<dbReference type="InterPro" id="IPR036259">
    <property type="entry name" value="MFS_trans_sf"/>
</dbReference>
<reference evidence="10 11" key="1">
    <citation type="submission" date="2021-01" db="EMBL/GenBank/DDBJ databases">
        <title>Genomic Encyclopedia of Type Strains, Phase IV (KMG-IV): sequencing the most valuable type-strain genomes for metagenomic binning, comparative biology and taxonomic classification.</title>
        <authorList>
            <person name="Goeker M."/>
        </authorList>
    </citation>
    <scope>NUCLEOTIDE SEQUENCE [LARGE SCALE GENOMIC DNA]</scope>
    <source>
        <strain evidence="10 11">DSM 23711</strain>
    </source>
</reference>
<feature type="transmembrane region" description="Helical" evidence="8">
    <location>
        <begin position="21"/>
        <end position="39"/>
    </location>
</feature>
<evidence type="ECO:0000256" key="1">
    <source>
        <dbReference type="ARBA" id="ARBA00004651"/>
    </source>
</evidence>
<feature type="transmembrane region" description="Helical" evidence="8">
    <location>
        <begin position="295"/>
        <end position="317"/>
    </location>
</feature>
<evidence type="ECO:0000256" key="6">
    <source>
        <dbReference type="ARBA" id="ARBA00022989"/>
    </source>
</evidence>
<feature type="transmembrane region" description="Helical" evidence="8">
    <location>
        <begin position="384"/>
        <end position="404"/>
    </location>
</feature>
<evidence type="ECO:0000256" key="7">
    <source>
        <dbReference type="ARBA" id="ARBA00023136"/>
    </source>
</evidence>
<keyword evidence="3 8" id="KW-0813">Transport</keyword>